<feature type="compositionally biased region" description="Polar residues" evidence="6">
    <location>
        <begin position="31"/>
        <end position="40"/>
    </location>
</feature>
<keyword evidence="5" id="KW-0539">Nucleus</keyword>
<evidence type="ECO:0000256" key="6">
    <source>
        <dbReference type="SAM" id="MobiDB-lite"/>
    </source>
</evidence>
<dbReference type="Proteomes" id="UP000288805">
    <property type="component" value="Unassembled WGS sequence"/>
</dbReference>
<accession>A0A438I454</accession>
<protein>
    <recommendedName>
        <fullName evidence="9">TF-B3 domain-containing protein</fullName>
    </recommendedName>
</protein>
<dbReference type="CDD" id="cd10017">
    <property type="entry name" value="B3_DNA"/>
    <property type="match status" value="2"/>
</dbReference>
<evidence type="ECO:0000313" key="8">
    <source>
        <dbReference type="Proteomes" id="UP000288805"/>
    </source>
</evidence>
<dbReference type="InterPro" id="IPR003340">
    <property type="entry name" value="B3_DNA-bd"/>
</dbReference>
<evidence type="ECO:0000256" key="2">
    <source>
        <dbReference type="ARBA" id="ARBA00023015"/>
    </source>
</evidence>
<reference evidence="7 8" key="1">
    <citation type="journal article" date="2018" name="PLoS Genet.">
        <title>Population sequencing reveals clonal diversity and ancestral inbreeding in the grapevine cultivar Chardonnay.</title>
        <authorList>
            <person name="Roach M.J."/>
            <person name="Johnson D.L."/>
            <person name="Bohlmann J."/>
            <person name="van Vuuren H.J."/>
            <person name="Jones S.J."/>
            <person name="Pretorius I.S."/>
            <person name="Schmidt S.A."/>
            <person name="Borneman A.R."/>
        </authorList>
    </citation>
    <scope>NUCLEOTIDE SEQUENCE [LARGE SCALE GENOMIC DNA]</scope>
    <source>
        <strain evidence="8">cv. Chardonnay</strain>
        <tissue evidence="7">Leaf</tissue>
    </source>
</reference>
<dbReference type="GO" id="GO:0003677">
    <property type="term" value="F:DNA binding"/>
    <property type="evidence" value="ECO:0007669"/>
    <property type="project" value="UniProtKB-KW"/>
</dbReference>
<evidence type="ECO:0008006" key="9">
    <source>
        <dbReference type="Google" id="ProtNLM"/>
    </source>
</evidence>
<keyword evidence="3" id="KW-0238">DNA-binding</keyword>
<feature type="region of interest" description="Disordered" evidence="6">
    <location>
        <begin position="1"/>
        <end position="41"/>
    </location>
</feature>
<gene>
    <name evidence="7" type="ORF">CK203_038525</name>
</gene>
<evidence type="ECO:0000313" key="7">
    <source>
        <dbReference type="EMBL" id="RVW91485.1"/>
    </source>
</evidence>
<feature type="region of interest" description="Disordered" evidence="6">
    <location>
        <begin position="166"/>
        <end position="199"/>
    </location>
</feature>
<dbReference type="GO" id="GO:0005634">
    <property type="term" value="C:nucleus"/>
    <property type="evidence" value="ECO:0007669"/>
    <property type="project" value="UniProtKB-SubCell"/>
</dbReference>
<evidence type="ECO:0000256" key="4">
    <source>
        <dbReference type="ARBA" id="ARBA00023163"/>
    </source>
</evidence>
<name>A0A438I454_VITVI</name>
<dbReference type="GO" id="GO:0003700">
    <property type="term" value="F:DNA-binding transcription factor activity"/>
    <property type="evidence" value="ECO:0007669"/>
    <property type="project" value="InterPro"/>
</dbReference>
<dbReference type="SUPFAM" id="SSF101936">
    <property type="entry name" value="DNA-binding pseudobarrel domain"/>
    <property type="match status" value="2"/>
</dbReference>
<sequence>MKKMSDKGDSASFPDEEKKKKKKKKKEKRGSSSASFTGKDQSFGKMNRRTLLYKKSLTLDDVTKFKIMIPLESGIKFLAEPEKIDGKYQSKMMLLMDHDQQIWPMEVSFEELSSSYVLCLNWDKYFRRYELEAEDVIFLYFDPEIPSFGAVLMPFKEIEFSLQTPPKLNQDDINSQTKKMGPSSSSAGPARRRRKDQPSSKINKRTLLYKKSLTHDDVSFCRLMIPLESGRKFLPEPKKYNGVYEKIGISFIDHEGDIWRMEATFEELSSSYMLWLNWDRYLKIFELEPADVIFFYDVPDRKHYLIEYEKKGRDSNPTETT</sequence>
<proteinExistence type="predicted"/>
<dbReference type="Gene3D" id="2.40.330.10">
    <property type="entry name" value="DNA-binding pseudobarrel domain"/>
    <property type="match status" value="2"/>
</dbReference>
<dbReference type="AlphaFoldDB" id="A0A438I454"/>
<feature type="compositionally biased region" description="Basic residues" evidence="6">
    <location>
        <begin position="19"/>
        <end position="28"/>
    </location>
</feature>
<organism evidence="7 8">
    <name type="scientific">Vitis vinifera</name>
    <name type="common">Grape</name>
    <dbReference type="NCBI Taxonomy" id="29760"/>
    <lineage>
        <taxon>Eukaryota</taxon>
        <taxon>Viridiplantae</taxon>
        <taxon>Streptophyta</taxon>
        <taxon>Embryophyta</taxon>
        <taxon>Tracheophyta</taxon>
        <taxon>Spermatophyta</taxon>
        <taxon>Magnoliopsida</taxon>
        <taxon>eudicotyledons</taxon>
        <taxon>Gunneridae</taxon>
        <taxon>Pentapetalae</taxon>
        <taxon>rosids</taxon>
        <taxon>Vitales</taxon>
        <taxon>Vitaceae</taxon>
        <taxon>Viteae</taxon>
        <taxon>Vitis</taxon>
    </lineage>
</organism>
<dbReference type="InterPro" id="IPR044800">
    <property type="entry name" value="LEC2-like"/>
</dbReference>
<dbReference type="InterPro" id="IPR015300">
    <property type="entry name" value="DNA-bd_pseudobarrel_sf"/>
</dbReference>
<dbReference type="EMBL" id="QGNW01000145">
    <property type="protein sequence ID" value="RVW91485.1"/>
    <property type="molecule type" value="Genomic_DNA"/>
</dbReference>
<evidence type="ECO:0000256" key="5">
    <source>
        <dbReference type="ARBA" id="ARBA00023242"/>
    </source>
</evidence>
<feature type="compositionally biased region" description="Polar residues" evidence="6">
    <location>
        <begin position="166"/>
        <end position="178"/>
    </location>
</feature>
<evidence type="ECO:0000256" key="1">
    <source>
        <dbReference type="ARBA" id="ARBA00004123"/>
    </source>
</evidence>
<keyword evidence="4" id="KW-0804">Transcription</keyword>
<keyword evidence="2" id="KW-0805">Transcription regulation</keyword>
<comment type="caution">
    <text evidence="7">The sequence shown here is derived from an EMBL/GenBank/DDBJ whole genome shotgun (WGS) entry which is preliminary data.</text>
</comment>
<evidence type="ECO:0000256" key="3">
    <source>
        <dbReference type="ARBA" id="ARBA00023125"/>
    </source>
</evidence>
<dbReference type="PANTHER" id="PTHR31140:SF139">
    <property type="entry name" value="B3 DOMAIN-CONTAINING PROTEIN OS02G0455900-RELATED"/>
    <property type="match status" value="1"/>
</dbReference>
<comment type="subcellular location">
    <subcellularLocation>
        <location evidence="1">Nucleus</location>
    </subcellularLocation>
</comment>
<dbReference type="PANTHER" id="PTHR31140">
    <property type="entry name" value="B3 DOMAIN-CONTAINING TRANSCRIPTION FACTOR ABI3"/>
    <property type="match status" value="1"/>
</dbReference>